<reference evidence="6 7" key="1">
    <citation type="journal article" date="2017" name="Antonie Van Leeuwenhoek">
        <title>Rhizobium rhizosphaerae sp. nov., a novel species isolated from rice rhizosphere.</title>
        <authorList>
            <person name="Zhao J.J."/>
            <person name="Zhang J."/>
            <person name="Zhang R.J."/>
            <person name="Zhang C.W."/>
            <person name="Yin H.Q."/>
            <person name="Zhang X.X."/>
        </authorList>
    </citation>
    <scope>NUCLEOTIDE SEQUENCE [LARGE SCALE GENOMIC DNA]</scope>
    <source>
        <strain evidence="6 7">BSs20135</strain>
    </source>
</reference>
<evidence type="ECO:0000259" key="5">
    <source>
        <dbReference type="PROSITE" id="PS51078"/>
    </source>
</evidence>
<evidence type="ECO:0008006" key="8">
    <source>
        <dbReference type="Google" id="ProtNLM"/>
    </source>
</evidence>
<sequence length="265" mass="29807">MTKQIDKEEPGKRKTYSAPALEKGLDIMELLAVEAEGLNIGEITKKLNRSVGELFRMLVVLQQRGYVSLEQGSDRYTLTLKMFGLAHRFPPVKRLTSVSAPVLRRLSYDIEQSCHLVIYYEGKGHVVVQQDSPSERVFSVRLGAEAPLMNTCSGHLLLAFADEYTRQQMLSRIPVHHPNEDVLDMDKMVRKVLSQGYESIHSAQAQGIQDIGYPVFDYQDQAVAALIVPYFEYLDGSHQTIVEDAHNIIKQAARDISVALGYDPD</sequence>
<keyword evidence="3" id="KW-0804">Transcription</keyword>
<protein>
    <recommendedName>
        <fullName evidence="8">IclR family transcriptional regulator</fullName>
    </recommendedName>
</protein>
<dbReference type="InterPro" id="IPR036388">
    <property type="entry name" value="WH-like_DNA-bd_sf"/>
</dbReference>
<evidence type="ECO:0000256" key="1">
    <source>
        <dbReference type="ARBA" id="ARBA00023015"/>
    </source>
</evidence>
<dbReference type="Gene3D" id="3.30.450.40">
    <property type="match status" value="1"/>
</dbReference>
<organism evidence="6 7">
    <name type="scientific">Paraglaciecola arctica BSs20135</name>
    <dbReference type="NCBI Taxonomy" id="493475"/>
    <lineage>
        <taxon>Bacteria</taxon>
        <taxon>Pseudomonadati</taxon>
        <taxon>Pseudomonadota</taxon>
        <taxon>Gammaproteobacteria</taxon>
        <taxon>Alteromonadales</taxon>
        <taxon>Alteromonadaceae</taxon>
        <taxon>Paraglaciecola</taxon>
    </lineage>
</organism>
<keyword evidence="7" id="KW-1185">Reference proteome</keyword>
<feature type="domain" description="HTH iclR-type" evidence="4">
    <location>
        <begin position="18"/>
        <end position="80"/>
    </location>
</feature>
<accession>K6Y3S8</accession>
<gene>
    <name evidence="6" type="ORF">GARC_1654</name>
</gene>
<evidence type="ECO:0000313" key="6">
    <source>
        <dbReference type="EMBL" id="GAC18626.1"/>
    </source>
</evidence>
<dbReference type="EMBL" id="BAEO01000020">
    <property type="protein sequence ID" value="GAC18626.1"/>
    <property type="molecule type" value="Genomic_DNA"/>
</dbReference>
<feature type="domain" description="IclR-ED" evidence="5">
    <location>
        <begin position="81"/>
        <end position="262"/>
    </location>
</feature>
<dbReference type="InterPro" id="IPR029016">
    <property type="entry name" value="GAF-like_dom_sf"/>
</dbReference>
<dbReference type="InterPro" id="IPR005471">
    <property type="entry name" value="Tscrpt_reg_IclR_N"/>
</dbReference>
<dbReference type="GO" id="GO:0003677">
    <property type="term" value="F:DNA binding"/>
    <property type="evidence" value="ECO:0007669"/>
    <property type="project" value="UniProtKB-KW"/>
</dbReference>
<keyword evidence="2" id="KW-0238">DNA-binding</keyword>
<dbReference type="SMART" id="SM00346">
    <property type="entry name" value="HTH_ICLR"/>
    <property type="match status" value="1"/>
</dbReference>
<dbReference type="STRING" id="493475.GARC_1654"/>
<dbReference type="InterPro" id="IPR014757">
    <property type="entry name" value="Tscrpt_reg_IclR_C"/>
</dbReference>
<evidence type="ECO:0000256" key="2">
    <source>
        <dbReference type="ARBA" id="ARBA00023125"/>
    </source>
</evidence>
<dbReference type="eggNOG" id="COG1414">
    <property type="taxonomic scope" value="Bacteria"/>
</dbReference>
<dbReference type="GO" id="GO:0003700">
    <property type="term" value="F:DNA-binding transcription factor activity"/>
    <property type="evidence" value="ECO:0007669"/>
    <property type="project" value="TreeGrafter"/>
</dbReference>
<keyword evidence="1" id="KW-0805">Transcription regulation</keyword>
<dbReference type="Pfam" id="PF01614">
    <property type="entry name" value="IclR_C"/>
    <property type="match status" value="1"/>
</dbReference>
<dbReference type="PROSITE" id="PS51077">
    <property type="entry name" value="HTH_ICLR"/>
    <property type="match status" value="1"/>
</dbReference>
<dbReference type="Gene3D" id="1.10.10.10">
    <property type="entry name" value="Winged helix-like DNA-binding domain superfamily/Winged helix DNA-binding domain"/>
    <property type="match status" value="1"/>
</dbReference>
<proteinExistence type="predicted"/>
<dbReference type="PANTHER" id="PTHR30136">
    <property type="entry name" value="HELIX-TURN-HELIX TRANSCRIPTIONAL REGULATOR, ICLR FAMILY"/>
    <property type="match status" value="1"/>
</dbReference>
<evidence type="ECO:0000259" key="4">
    <source>
        <dbReference type="PROSITE" id="PS51077"/>
    </source>
</evidence>
<evidence type="ECO:0000256" key="3">
    <source>
        <dbReference type="ARBA" id="ARBA00023163"/>
    </source>
</evidence>
<dbReference type="SUPFAM" id="SSF55781">
    <property type="entry name" value="GAF domain-like"/>
    <property type="match status" value="1"/>
</dbReference>
<dbReference type="OrthoDB" id="9807558at2"/>
<name>K6Y3S8_9ALTE</name>
<dbReference type="InterPro" id="IPR036390">
    <property type="entry name" value="WH_DNA-bd_sf"/>
</dbReference>
<dbReference type="AlphaFoldDB" id="K6Y3S8"/>
<dbReference type="PROSITE" id="PS51078">
    <property type="entry name" value="ICLR_ED"/>
    <property type="match status" value="1"/>
</dbReference>
<dbReference type="SUPFAM" id="SSF46785">
    <property type="entry name" value="Winged helix' DNA-binding domain"/>
    <property type="match status" value="1"/>
</dbReference>
<dbReference type="Proteomes" id="UP000006327">
    <property type="component" value="Unassembled WGS sequence"/>
</dbReference>
<comment type="caution">
    <text evidence="6">The sequence shown here is derived from an EMBL/GenBank/DDBJ whole genome shotgun (WGS) entry which is preliminary data.</text>
</comment>
<dbReference type="GO" id="GO:0045892">
    <property type="term" value="P:negative regulation of DNA-templated transcription"/>
    <property type="evidence" value="ECO:0007669"/>
    <property type="project" value="TreeGrafter"/>
</dbReference>
<dbReference type="InterPro" id="IPR050707">
    <property type="entry name" value="HTH_MetabolicPath_Reg"/>
</dbReference>
<dbReference type="Pfam" id="PF09339">
    <property type="entry name" value="HTH_IclR"/>
    <property type="match status" value="1"/>
</dbReference>
<dbReference type="PANTHER" id="PTHR30136:SF7">
    <property type="entry name" value="HTH-TYPE TRANSCRIPTIONAL REGULATOR KDGR-RELATED"/>
    <property type="match status" value="1"/>
</dbReference>
<evidence type="ECO:0000313" key="7">
    <source>
        <dbReference type="Proteomes" id="UP000006327"/>
    </source>
</evidence>
<dbReference type="RefSeq" id="WP_007618617.1">
    <property type="nucleotide sequence ID" value="NZ_BAEO01000020.1"/>
</dbReference>